<evidence type="ECO:0000313" key="5">
    <source>
        <dbReference type="Proteomes" id="UP000483379"/>
    </source>
</evidence>
<gene>
    <name evidence="4" type="ORF">G3446_00500</name>
</gene>
<evidence type="ECO:0000313" key="4">
    <source>
        <dbReference type="EMBL" id="NEV60386.1"/>
    </source>
</evidence>
<keyword evidence="5" id="KW-1185">Reference proteome</keyword>
<keyword evidence="2" id="KW-1133">Transmembrane helix</keyword>
<name>A0A6M0JS91_9GAMM</name>
<dbReference type="PROSITE" id="PS50965">
    <property type="entry name" value="NERD"/>
    <property type="match status" value="1"/>
</dbReference>
<dbReference type="Pfam" id="PF08378">
    <property type="entry name" value="NERD"/>
    <property type="match status" value="1"/>
</dbReference>
<keyword evidence="2" id="KW-0472">Membrane</keyword>
<feature type="domain" description="NERD" evidence="3">
    <location>
        <begin position="39"/>
        <end position="152"/>
    </location>
</feature>
<evidence type="ECO:0000256" key="2">
    <source>
        <dbReference type="SAM" id="Phobius"/>
    </source>
</evidence>
<dbReference type="Proteomes" id="UP000483379">
    <property type="component" value="Unassembled WGS sequence"/>
</dbReference>
<reference evidence="4 5" key="1">
    <citation type="submission" date="2020-02" db="EMBL/GenBank/DDBJ databases">
        <title>Genome sequences of Thiorhodococcus mannitoliphagus and Thiorhodococcus minor, purple sulfur photosynthetic bacteria in the gammaproteobacterial family, Chromatiaceae.</title>
        <authorList>
            <person name="Aviles F.A."/>
            <person name="Meyer T.E."/>
            <person name="Kyndt J.A."/>
        </authorList>
    </citation>
    <scope>NUCLEOTIDE SEQUENCE [LARGE SCALE GENOMIC DNA]</scope>
    <source>
        <strain evidence="4 5">DSM 11518</strain>
    </source>
</reference>
<dbReference type="InterPro" id="IPR011528">
    <property type="entry name" value="NERD"/>
</dbReference>
<accession>A0A6M0JS91</accession>
<comment type="caution">
    <text evidence="4">The sequence shown here is derived from an EMBL/GenBank/DDBJ whole genome shotgun (WGS) entry which is preliminary data.</text>
</comment>
<organism evidence="4 5">
    <name type="scientific">Thiorhodococcus minor</name>
    <dbReference type="NCBI Taxonomy" id="57489"/>
    <lineage>
        <taxon>Bacteria</taxon>
        <taxon>Pseudomonadati</taxon>
        <taxon>Pseudomonadota</taxon>
        <taxon>Gammaproteobacteria</taxon>
        <taxon>Chromatiales</taxon>
        <taxon>Chromatiaceae</taxon>
        <taxon>Thiorhodococcus</taxon>
    </lineage>
</organism>
<feature type="transmembrane region" description="Helical" evidence="2">
    <location>
        <begin position="6"/>
        <end position="31"/>
    </location>
</feature>
<keyword evidence="2" id="KW-0812">Transmembrane</keyword>
<dbReference type="AlphaFoldDB" id="A0A6M0JS91"/>
<sequence length="344" mass="37317">MEAQSLFSLITLAAVRPLVWLLPLVLVVLALKRLVPRMRGSAGEARIGRVLEQLFSVVRHDLILPDGRGGWTQIDHLALTPAGLLVVESKAYRGLIFGRKGEATWTQVLGRRRYAFQNPLRQNFAHVQALKALGLGVPVLERVVFTNAARFPKGLPEGVSRLATLAEDLEPYREGVVSDALHQAWQQLDGAIRTDRAARRAHRTGLERRFGADDRLSPVLLLLAAAGVLVGGLWLTAGQLGPEVSALRRQPPLMPAPAAFASRPASALSPTSVSPPQLSSRPQPRGSTVSVAATESRISLQWTERDGGSRESEDCKLAIAAVLMANTPEHRHRRTQACGKSAMP</sequence>
<protein>
    <submittedName>
        <fullName evidence="4">NERD domain-containing protein</fullName>
    </submittedName>
</protein>
<feature type="compositionally biased region" description="Low complexity" evidence="1">
    <location>
        <begin position="256"/>
        <end position="285"/>
    </location>
</feature>
<feature type="transmembrane region" description="Helical" evidence="2">
    <location>
        <begin position="216"/>
        <end position="235"/>
    </location>
</feature>
<dbReference type="EMBL" id="JAAIJQ010000001">
    <property type="protein sequence ID" value="NEV60386.1"/>
    <property type="molecule type" value="Genomic_DNA"/>
</dbReference>
<feature type="region of interest" description="Disordered" evidence="1">
    <location>
        <begin position="255"/>
        <end position="293"/>
    </location>
</feature>
<dbReference type="RefSeq" id="WP_164450428.1">
    <property type="nucleotide sequence ID" value="NZ_JAAIJQ010000001.1"/>
</dbReference>
<evidence type="ECO:0000259" key="3">
    <source>
        <dbReference type="PROSITE" id="PS50965"/>
    </source>
</evidence>
<evidence type="ECO:0000256" key="1">
    <source>
        <dbReference type="SAM" id="MobiDB-lite"/>
    </source>
</evidence>
<proteinExistence type="predicted"/>